<keyword evidence="4" id="KW-0496">Mitochondrion</keyword>
<dbReference type="InterPro" id="IPR007667">
    <property type="entry name" value="Hypoxia_induced_domain"/>
</dbReference>
<comment type="caution">
    <text evidence="8">The sequence shown here is derived from an EMBL/GenBank/DDBJ whole genome shotgun (WGS) entry which is preliminary data.</text>
</comment>
<dbReference type="Pfam" id="PF04588">
    <property type="entry name" value="HIG_1_N"/>
    <property type="match status" value="1"/>
</dbReference>
<keyword evidence="5 6" id="KW-0472">Membrane</keyword>
<dbReference type="GO" id="GO:0031966">
    <property type="term" value="C:mitochondrial membrane"/>
    <property type="evidence" value="ECO:0007669"/>
    <property type="project" value="UniProtKB-SubCell"/>
</dbReference>
<organism evidence="8 9">
    <name type="scientific">Frieseomelitta varia</name>
    <dbReference type="NCBI Taxonomy" id="561572"/>
    <lineage>
        <taxon>Eukaryota</taxon>
        <taxon>Metazoa</taxon>
        <taxon>Ecdysozoa</taxon>
        <taxon>Arthropoda</taxon>
        <taxon>Hexapoda</taxon>
        <taxon>Insecta</taxon>
        <taxon>Pterygota</taxon>
        <taxon>Neoptera</taxon>
        <taxon>Endopterygota</taxon>
        <taxon>Hymenoptera</taxon>
        <taxon>Apocrita</taxon>
        <taxon>Aculeata</taxon>
        <taxon>Apoidea</taxon>
        <taxon>Anthophila</taxon>
        <taxon>Apidae</taxon>
        <taxon>Frieseomelitta</taxon>
    </lineage>
</organism>
<dbReference type="GO" id="GO:0097250">
    <property type="term" value="P:mitochondrial respirasome assembly"/>
    <property type="evidence" value="ECO:0007669"/>
    <property type="project" value="TreeGrafter"/>
</dbReference>
<feature type="domain" description="HIG1" evidence="7">
    <location>
        <begin position="17"/>
        <end position="106"/>
    </location>
</feature>
<feature type="transmembrane region" description="Helical" evidence="6">
    <location>
        <begin position="45"/>
        <end position="62"/>
    </location>
</feature>
<dbReference type="InterPro" id="IPR050355">
    <property type="entry name" value="RCF1"/>
</dbReference>
<evidence type="ECO:0000256" key="2">
    <source>
        <dbReference type="ARBA" id="ARBA00022692"/>
    </source>
</evidence>
<dbReference type="OrthoDB" id="6604018at2759"/>
<evidence type="ECO:0000256" key="6">
    <source>
        <dbReference type="SAM" id="Phobius"/>
    </source>
</evidence>
<protein>
    <recommendedName>
        <fullName evidence="7">HIG1 domain-containing protein</fullName>
    </recommendedName>
</protein>
<evidence type="ECO:0000256" key="1">
    <source>
        <dbReference type="ARBA" id="ARBA00004325"/>
    </source>
</evidence>
<feature type="transmembrane region" description="Helical" evidence="6">
    <location>
        <begin position="82"/>
        <end position="99"/>
    </location>
</feature>
<keyword evidence="3 6" id="KW-1133">Transmembrane helix</keyword>
<evidence type="ECO:0000313" key="9">
    <source>
        <dbReference type="Proteomes" id="UP000655588"/>
    </source>
</evidence>
<dbReference type="EMBL" id="WNWW01000146">
    <property type="protein sequence ID" value="KAF3429778.1"/>
    <property type="molecule type" value="Genomic_DNA"/>
</dbReference>
<dbReference type="PROSITE" id="PS51503">
    <property type="entry name" value="HIG1"/>
    <property type="match status" value="1"/>
</dbReference>
<dbReference type="PANTHER" id="PTHR12297">
    <property type="entry name" value="HYPOXIA-INDUCBILE GENE 1 HIG1 -RELATED"/>
    <property type="match status" value="1"/>
</dbReference>
<accession>A0A833WEZ1</accession>
<evidence type="ECO:0000259" key="7">
    <source>
        <dbReference type="PROSITE" id="PS51503"/>
    </source>
</evidence>
<gene>
    <name evidence="8" type="ORF">E2986_13755</name>
</gene>
<keyword evidence="9" id="KW-1185">Reference proteome</keyword>
<dbReference type="Gene3D" id="6.10.140.1320">
    <property type="match status" value="1"/>
</dbReference>
<evidence type="ECO:0000256" key="4">
    <source>
        <dbReference type="ARBA" id="ARBA00023128"/>
    </source>
</evidence>
<dbReference type="Proteomes" id="UP000655588">
    <property type="component" value="Unassembled WGS sequence"/>
</dbReference>
<comment type="subcellular location">
    <subcellularLocation>
        <location evidence="1">Mitochondrion membrane</location>
    </subcellularLocation>
</comment>
<dbReference type="PANTHER" id="PTHR12297:SF3">
    <property type="entry name" value="HIG1 DOMAIN FAMILY MEMBER 1A"/>
    <property type="match status" value="1"/>
</dbReference>
<evidence type="ECO:0000313" key="8">
    <source>
        <dbReference type="EMBL" id="KAF3429778.1"/>
    </source>
</evidence>
<name>A0A833WEZ1_9HYME</name>
<proteinExistence type="predicted"/>
<evidence type="ECO:0000256" key="3">
    <source>
        <dbReference type="ARBA" id="ARBA00022989"/>
    </source>
</evidence>
<reference evidence="8" key="1">
    <citation type="submission" date="2019-11" db="EMBL/GenBank/DDBJ databases">
        <title>The nuclear and mitochondrial genomes of Frieseomelitta varia - a highly eusocial stingless bee (Meliponini) with a permanently sterile worker caste.</title>
        <authorList>
            <person name="Freitas F.C.P."/>
            <person name="Lourenco A.P."/>
            <person name="Nunes F.M.F."/>
            <person name="Paschoal A.R."/>
            <person name="Abreu F.C.P."/>
            <person name="Barbin F.O."/>
            <person name="Bataglia L."/>
            <person name="Cardoso-Junior C.A.M."/>
            <person name="Cervoni M.S."/>
            <person name="Silva S.R."/>
            <person name="Dalarmi F."/>
            <person name="Del Lama M.A."/>
            <person name="Depintor T.S."/>
            <person name="Ferreira K.M."/>
            <person name="Goria P.S."/>
            <person name="Jaskot M.C."/>
            <person name="Lago D.C."/>
            <person name="Luna-Lucena D."/>
            <person name="Moda L.M."/>
            <person name="Nascimento L."/>
            <person name="Pedrino M."/>
            <person name="Rabico F.O."/>
            <person name="Sanches F.C."/>
            <person name="Santos D.E."/>
            <person name="Santos C.G."/>
            <person name="Vieira J."/>
            <person name="Lopes T.F."/>
            <person name="Barchuk A.R."/>
            <person name="Hartfelder K."/>
            <person name="Simoes Z.L.P."/>
            <person name="Bitondi M.M.G."/>
            <person name="Pinheiro D.G."/>
        </authorList>
    </citation>
    <scope>NUCLEOTIDE SEQUENCE</scope>
    <source>
        <strain evidence="8">USP_RPSP 00005682</strain>
        <tissue evidence="8">Whole individual</tissue>
    </source>
</reference>
<dbReference type="AlphaFoldDB" id="A0A833WEZ1"/>
<keyword evidence="2 6" id="KW-0812">Transmembrane</keyword>
<evidence type="ECO:0000256" key="5">
    <source>
        <dbReference type="ARBA" id="ARBA00023136"/>
    </source>
</evidence>
<sequence length="106" mass="11744">MLIGSTKDPETVEKLEWIDNVRSDLNVNNNIEGSRIIKKLKQNPLIPIGVMATCSALCYGLYCTFKGNSLMAQYMMRGRVAAQSFTILAMLSGLSLTLTKKPKTDE</sequence>